<dbReference type="Pfam" id="PF03176">
    <property type="entry name" value="MMPL"/>
    <property type="match status" value="2"/>
</dbReference>
<gene>
    <name evidence="9" type="primary">ydfJ_6</name>
    <name evidence="9" type="ORF">BTM25_54030</name>
</gene>
<dbReference type="EMBL" id="MTBP01000005">
    <property type="protein sequence ID" value="POM22453.1"/>
    <property type="molecule type" value="Genomic_DNA"/>
</dbReference>
<feature type="transmembrane region" description="Helical" evidence="7">
    <location>
        <begin position="578"/>
        <end position="597"/>
    </location>
</feature>
<evidence type="ECO:0000256" key="5">
    <source>
        <dbReference type="ARBA" id="ARBA00022989"/>
    </source>
</evidence>
<feature type="transmembrane region" description="Helical" evidence="7">
    <location>
        <begin position="658"/>
        <end position="682"/>
    </location>
</feature>
<proteinExistence type="inferred from homology"/>
<evidence type="ECO:0000256" key="4">
    <source>
        <dbReference type="ARBA" id="ARBA00022692"/>
    </source>
</evidence>
<keyword evidence="5 7" id="KW-1133">Transmembrane helix</keyword>
<feature type="transmembrane region" description="Helical" evidence="7">
    <location>
        <begin position="514"/>
        <end position="533"/>
    </location>
</feature>
<dbReference type="PRINTS" id="PR00702">
    <property type="entry name" value="ACRIFLAVINRP"/>
</dbReference>
<comment type="caution">
    <text evidence="9">The sequence shown here is derived from an EMBL/GenBank/DDBJ whole genome shotgun (WGS) entry which is preliminary data.</text>
</comment>
<evidence type="ECO:0000256" key="7">
    <source>
        <dbReference type="SAM" id="Phobius"/>
    </source>
</evidence>
<evidence type="ECO:0000256" key="6">
    <source>
        <dbReference type="ARBA" id="ARBA00023136"/>
    </source>
</evidence>
<dbReference type="InterPro" id="IPR050545">
    <property type="entry name" value="Mycobact_MmpL"/>
</dbReference>
<feature type="transmembrane region" description="Helical" evidence="7">
    <location>
        <begin position="206"/>
        <end position="224"/>
    </location>
</feature>
<keyword evidence="4 7" id="KW-0812">Transmembrane</keyword>
<keyword evidence="6 7" id="KW-0472">Membrane</keyword>
<organism evidence="9 10">
    <name type="scientific">Actinomadura rubteroloni</name>
    <dbReference type="NCBI Taxonomy" id="1926885"/>
    <lineage>
        <taxon>Bacteria</taxon>
        <taxon>Bacillati</taxon>
        <taxon>Actinomycetota</taxon>
        <taxon>Actinomycetes</taxon>
        <taxon>Streptosporangiales</taxon>
        <taxon>Thermomonosporaceae</taxon>
        <taxon>Actinomadura</taxon>
    </lineage>
</organism>
<accession>A0A2P4UBM7</accession>
<dbReference type="PANTHER" id="PTHR33406:SF11">
    <property type="entry name" value="MEMBRANE PROTEIN SCO6666-RELATED"/>
    <property type="match status" value="1"/>
</dbReference>
<feature type="transmembrane region" description="Helical" evidence="7">
    <location>
        <begin position="545"/>
        <end position="566"/>
    </location>
</feature>
<evidence type="ECO:0000313" key="9">
    <source>
        <dbReference type="EMBL" id="POM22453.1"/>
    </source>
</evidence>
<feature type="transmembrane region" description="Helical" evidence="7">
    <location>
        <begin position="271"/>
        <end position="297"/>
    </location>
</feature>
<comment type="subcellular location">
    <subcellularLocation>
        <location evidence="1">Cell membrane</location>
        <topology evidence="1">Multi-pass membrane protein</topology>
    </subcellularLocation>
</comment>
<sequence length="724" mass="75133">MATFLYRLGRFSFLRRRLVALVWVALAVLCGVGAATLHGQTSDDFSVPGTESQRAIDLLKDKMPQANADGATASMVFAARPGQSLTAGPARDAVERAVAALRTSPQVASVADPYTAKAVAPDGRTAHAEVAYKVVPIDVTDQARDALTAVAAQARAAGLTVETRGTATQATPEQSATEVIGVAVAAVVLFITFGSLIAAGLPLLNAILGVAIAMSLITAASGFLDMSSFTSTLALMLGLAVAIDYSLFIVSRYRHEIAEGREPAEAAGRAVGTAGSAVVFAGLTVVIALAGLSVVGLPVLTQMGLAAAVAVVVAVLIALSLLPALLGFGGRRVARAGSRLARGGPRPGRAPAGERWARFVLRRPLPVLLLAVLGLGVLALPTLDLRLGLPGDEVAAPSTTQRKAYDMLSDGFGPGSNGPLLVLVEGTGAKASAERFAGELRTLADVKVVSRPATNTAQDTALLTVVPRSGPSEDGTEKLVGAIRDRAAASGTNAMVTGQTAMNIDISAKMSGALVPYLAVVVGLAFLLLLLVFRSVMVPLKATAGFLLTVLATFGAVVAVFQWGWLDGLLGIETTGPIMSLMPIFMIGVVFGLAMDYQVFLVTRMREEYVHGASPHEAVAVGFRHGARVVTAAAIIMIAVFAGFLASDETMIKLMGFALSAGVLFDAFVVRMTIVPAAMALAGRSAWWLPRWLDRLLPNVDVEGERLRHRLAAEPGRERAAVGT</sequence>
<feature type="domain" description="SSD" evidence="8">
    <location>
        <begin position="179"/>
        <end position="328"/>
    </location>
</feature>
<evidence type="ECO:0000256" key="2">
    <source>
        <dbReference type="ARBA" id="ARBA00010157"/>
    </source>
</evidence>
<dbReference type="PROSITE" id="PS50156">
    <property type="entry name" value="SSD"/>
    <property type="match status" value="1"/>
</dbReference>
<dbReference type="SUPFAM" id="SSF82866">
    <property type="entry name" value="Multidrug efflux transporter AcrB transmembrane domain"/>
    <property type="match status" value="2"/>
</dbReference>
<comment type="similarity">
    <text evidence="2">Belongs to the resistance-nodulation-cell division (RND) (TC 2.A.6) family. MmpL subfamily.</text>
</comment>
<keyword evidence="10" id="KW-1185">Reference proteome</keyword>
<evidence type="ECO:0000313" key="10">
    <source>
        <dbReference type="Proteomes" id="UP000242367"/>
    </source>
</evidence>
<feature type="transmembrane region" description="Helical" evidence="7">
    <location>
        <begin position="365"/>
        <end position="383"/>
    </location>
</feature>
<dbReference type="InterPro" id="IPR004869">
    <property type="entry name" value="MMPL_dom"/>
</dbReference>
<evidence type="ECO:0000256" key="3">
    <source>
        <dbReference type="ARBA" id="ARBA00022475"/>
    </source>
</evidence>
<feature type="transmembrane region" description="Helical" evidence="7">
    <location>
        <begin position="629"/>
        <end position="646"/>
    </location>
</feature>
<dbReference type="PANTHER" id="PTHR33406">
    <property type="entry name" value="MEMBRANE PROTEIN MJ1562-RELATED"/>
    <property type="match status" value="1"/>
</dbReference>
<feature type="transmembrane region" description="Helical" evidence="7">
    <location>
        <begin position="179"/>
        <end position="199"/>
    </location>
</feature>
<protein>
    <submittedName>
        <fullName evidence="9">Membrane protein YdfJ</fullName>
    </submittedName>
</protein>
<evidence type="ECO:0000259" key="8">
    <source>
        <dbReference type="PROSITE" id="PS50156"/>
    </source>
</evidence>
<keyword evidence="3" id="KW-1003">Cell membrane</keyword>
<dbReference type="Proteomes" id="UP000242367">
    <property type="component" value="Unassembled WGS sequence"/>
</dbReference>
<evidence type="ECO:0000256" key="1">
    <source>
        <dbReference type="ARBA" id="ARBA00004651"/>
    </source>
</evidence>
<feature type="transmembrane region" description="Helical" evidence="7">
    <location>
        <begin position="230"/>
        <end position="250"/>
    </location>
</feature>
<feature type="transmembrane region" description="Helical" evidence="7">
    <location>
        <begin position="303"/>
        <end position="329"/>
    </location>
</feature>
<dbReference type="AlphaFoldDB" id="A0A2P4UBM7"/>
<dbReference type="GO" id="GO:0005886">
    <property type="term" value="C:plasma membrane"/>
    <property type="evidence" value="ECO:0007669"/>
    <property type="project" value="UniProtKB-SubCell"/>
</dbReference>
<dbReference type="InterPro" id="IPR000731">
    <property type="entry name" value="SSD"/>
</dbReference>
<name>A0A2P4UBM7_9ACTN</name>
<dbReference type="InterPro" id="IPR001036">
    <property type="entry name" value="Acrflvin-R"/>
</dbReference>
<dbReference type="RefSeq" id="WP_103566126.1">
    <property type="nucleotide sequence ID" value="NZ_MTBP01000005.1"/>
</dbReference>
<dbReference type="GO" id="GO:0022857">
    <property type="term" value="F:transmembrane transporter activity"/>
    <property type="evidence" value="ECO:0007669"/>
    <property type="project" value="InterPro"/>
</dbReference>
<dbReference type="Gene3D" id="1.20.1640.10">
    <property type="entry name" value="Multidrug efflux transporter AcrB transmembrane domain"/>
    <property type="match status" value="2"/>
</dbReference>
<reference evidence="9 10" key="1">
    <citation type="journal article" date="2017" name="Chemistry">
        <title>Isolation, Biosynthesis and Chemical Modifications of Rubterolones A-F: Rare Tropolone Alkaloids from Actinomadura sp. 5-2.</title>
        <authorList>
            <person name="Guo H."/>
            <person name="Benndorf R."/>
            <person name="Leichnitz D."/>
            <person name="Klassen J.L."/>
            <person name="Vollmers J."/>
            <person name="Gorls H."/>
            <person name="Steinacker M."/>
            <person name="Weigel C."/>
            <person name="Dahse H.M."/>
            <person name="Kaster A.K."/>
            <person name="de Beer Z.W."/>
            <person name="Poulsen M."/>
            <person name="Beemelmanns C."/>
        </authorList>
    </citation>
    <scope>NUCLEOTIDE SEQUENCE [LARGE SCALE GENOMIC DNA]</scope>
    <source>
        <strain evidence="9 10">5-2</strain>
    </source>
</reference>